<evidence type="ECO:0000313" key="3">
    <source>
        <dbReference type="Proteomes" id="UP001239445"/>
    </source>
</evidence>
<protein>
    <submittedName>
        <fullName evidence="2">Uncharacterized protein</fullName>
    </submittedName>
</protein>
<accession>A0AAJ0F6E0</accession>
<keyword evidence="1" id="KW-0732">Signal</keyword>
<evidence type="ECO:0000256" key="1">
    <source>
        <dbReference type="SAM" id="SignalP"/>
    </source>
</evidence>
<comment type="caution">
    <text evidence="2">The sequence shown here is derived from an EMBL/GenBank/DDBJ whole genome shotgun (WGS) entry which is preliminary data.</text>
</comment>
<feature type="signal peptide" evidence="1">
    <location>
        <begin position="1"/>
        <end position="24"/>
    </location>
</feature>
<keyword evidence="3" id="KW-1185">Reference proteome</keyword>
<dbReference type="EMBL" id="MU839831">
    <property type="protein sequence ID" value="KAK1756746.1"/>
    <property type="molecule type" value="Genomic_DNA"/>
</dbReference>
<organism evidence="2 3">
    <name type="scientific">Echria macrotheca</name>
    <dbReference type="NCBI Taxonomy" id="438768"/>
    <lineage>
        <taxon>Eukaryota</taxon>
        <taxon>Fungi</taxon>
        <taxon>Dikarya</taxon>
        <taxon>Ascomycota</taxon>
        <taxon>Pezizomycotina</taxon>
        <taxon>Sordariomycetes</taxon>
        <taxon>Sordariomycetidae</taxon>
        <taxon>Sordariales</taxon>
        <taxon>Schizotheciaceae</taxon>
        <taxon>Echria</taxon>
    </lineage>
</organism>
<dbReference type="Proteomes" id="UP001239445">
    <property type="component" value="Unassembled WGS sequence"/>
</dbReference>
<reference evidence="2" key="1">
    <citation type="submission" date="2023-06" db="EMBL/GenBank/DDBJ databases">
        <title>Genome-scale phylogeny and comparative genomics of the fungal order Sordariales.</title>
        <authorList>
            <consortium name="Lawrence Berkeley National Laboratory"/>
            <person name="Hensen N."/>
            <person name="Bonometti L."/>
            <person name="Westerberg I."/>
            <person name="Brannstrom I.O."/>
            <person name="Guillou S."/>
            <person name="Cros-Aarteil S."/>
            <person name="Calhoun S."/>
            <person name="Haridas S."/>
            <person name="Kuo A."/>
            <person name="Mondo S."/>
            <person name="Pangilinan J."/>
            <person name="Riley R."/>
            <person name="Labutti K."/>
            <person name="Andreopoulos B."/>
            <person name="Lipzen A."/>
            <person name="Chen C."/>
            <person name="Yanf M."/>
            <person name="Daum C."/>
            <person name="Ng V."/>
            <person name="Clum A."/>
            <person name="Steindorff A."/>
            <person name="Ohm R."/>
            <person name="Martin F."/>
            <person name="Silar P."/>
            <person name="Natvig D."/>
            <person name="Lalanne C."/>
            <person name="Gautier V."/>
            <person name="Ament-Velasquez S.L."/>
            <person name="Kruys A."/>
            <person name="Hutchinson M.I."/>
            <person name="Powell A.J."/>
            <person name="Barry K."/>
            <person name="Miller A.N."/>
            <person name="Grigoriev I.V."/>
            <person name="Debuchy R."/>
            <person name="Gladieux P."/>
            <person name="Thoren M.H."/>
            <person name="Johannesson H."/>
        </authorList>
    </citation>
    <scope>NUCLEOTIDE SEQUENCE</scope>
    <source>
        <strain evidence="2">PSN4</strain>
    </source>
</reference>
<feature type="chain" id="PRO_5042588226" evidence="1">
    <location>
        <begin position="25"/>
        <end position="137"/>
    </location>
</feature>
<proteinExistence type="predicted"/>
<dbReference type="InterPro" id="IPR029058">
    <property type="entry name" value="AB_hydrolase_fold"/>
</dbReference>
<name>A0AAJ0F6E0_9PEZI</name>
<dbReference type="AlphaFoldDB" id="A0AAJ0F6E0"/>
<gene>
    <name evidence="2" type="ORF">QBC47DRAFT_377547</name>
</gene>
<evidence type="ECO:0000313" key="2">
    <source>
        <dbReference type="EMBL" id="KAK1756746.1"/>
    </source>
</evidence>
<sequence length="137" mass="14547">MKWKTPESVSLACCLSLLWGAASAVLLKPALPPPLMATLSAGPVGGNATFDQLIDHSNPGLGTFKQRYWWNTTHWAGPGSPVCLPESLPLEKGVADDSLGCVVHTRGVRCLAIYGISDQPDNGWAVRAEDRGSHDPA</sequence>
<dbReference type="Gene3D" id="3.40.50.1820">
    <property type="entry name" value="alpha/beta hydrolase"/>
    <property type="match status" value="1"/>
</dbReference>